<protein>
    <submittedName>
        <fullName evidence="2">Uncharacterized protein</fullName>
    </submittedName>
</protein>
<dbReference type="Proteomes" id="UP000182235">
    <property type="component" value="Unassembled WGS sequence"/>
</dbReference>
<evidence type="ECO:0000256" key="1">
    <source>
        <dbReference type="SAM" id="MobiDB-lite"/>
    </source>
</evidence>
<organism evidence="2 3">
    <name type="scientific">Emergomyces pasteurianus Ep9510</name>
    <dbReference type="NCBI Taxonomy" id="1447872"/>
    <lineage>
        <taxon>Eukaryota</taxon>
        <taxon>Fungi</taxon>
        <taxon>Dikarya</taxon>
        <taxon>Ascomycota</taxon>
        <taxon>Pezizomycotina</taxon>
        <taxon>Eurotiomycetes</taxon>
        <taxon>Eurotiomycetidae</taxon>
        <taxon>Onygenales</taxon>
        <taxon>Ajellomycetaceae</taxon>
        <taxon>Emergomyces</taxon>
    </lineage>
</organism>
<name>A0A1J9QCK2_9EURO</name>
<dbReference type="VEuPathDB" id="FungiDB:AJ78_06576"/>
<proteinExistence type="predicted"/>
<reference evidence="2 3" key="1">
    <citation type="submission" date="2015-07" db="EMBL/GenBank/DDBJ databases">
        <title>Emmonsia species relationships and genome sequence.</title>
        <authorList>
            <consortium name="The Broad Institute Genomics Platform"/>
            <person name="Cuomo C.A."/>
            <person name="Munoz J.F."/>
            <person name="Imamovic A."/>
            <person name="Priest M.E."/>
            <person name="Young S."/>
            <person name="Clay O.K."/>
            <person name="McEwen J.G."/>
        </authorList>
    </citation>
    <scope>NUCLEOTIDE SEQUENCE [LARGE SCALE GENOMIC DNA]</scope>
    <source>
        <strain evidence="2 3">UAMH 9510</strain>
    </source>
</reference>
<evidence type="ECO:0000313" key="2">
    <source>
        <dbReference type="EMBL" id="OJD12893.1"/>
    </source>
</evidence>
<accession>A0A1J9QCK2</accession>
<evidence type="ECO:0000313" key="3">
    <source>
        <dbReference type="Proteomes" id="UP000182235"/>
    </source>
</evidence>
<dbReference type="EMBL" id="LGRN01000354">
    <property type="protein sequence ID" value="OJD12893.1"/>
    <property type="molecule type" value="Genomic_DNA"/>
</dbReference>
<gene>
    <name evidence="2" type="ORF">AJ78_06576</name>
</gene>
<dbReference type="AlphaFoldDB" id="A0A1J9QCK2"/>
<keyword evidence="3" id="KW-1185">Reference proteome</keyword>
<sequence length="90" mass="9867">MLSPNIEAEPEVVSGVLGFSKGPIRFPSELQQSTVWTYPQDRVNGLEPQKRKPPKTSDRVTPVCGGGARRNGAPGRVDGWLKYCVNMVNN</sequence>
<feature type="region of interest" description="Disordered" evidence="1">
    <location>
        <begin position="43"/>
        <end position="70"/>
    </location>
</feature>
<comment type="caution">
    <text evidence="2">The sequence shown here is derived from an EMBL/GenBank/DDBJ whole genome shotgun (WGS) entry which is preliminary data.</text>
</comment>